<reference evidence="1" key="1">
    <citation type="submission" date="2014-09" db="EMBL/GenBank/DDBJ databases">
        <authorList>
            <person name="Magalhaes I.L.F."/>
            <person name="Oliveira U."/>
            <person name="Santos F.R."/>
            <person name="Vidigal T.H.D.A."/>
            <person name="Brescovit A.D."/>
            <person name="Santos A.J."/>
        </authorList>
    </citation>
    <scope>NUCLEOTIDE SEQUENCE</scope>
    <source>
        <tissue evidence="1">Shoot tissue taken approximately 20 cm above the soil surface</tissue>
    </source>
</reference>
<reference evidence="1" key="2">
    <citation type="journal article" date="2015" name="Data Brief">
        <title>Shoot transcriptome of the giant reed, Arundo donax.</title>
        <authorList>
            <person name="Barrero R.A."/>
            <person name="Guerrero F.D."/>
            <person name="Moolhuijzen P."/>
            <person name="Goolsby J.A."/>
            <person name="Tidwell J."/>
            <person name="Bellgard S.E."/>
            <person name="Bellgard M.I."/>
        </authorList>
    </citation>
    <scope>NUCLEOTIDE SEQUENCE</scope>
    <source>
        <tissue evidence="1">Shoot tissue taken approximately 20 cm above the soil surface</tissue>
    </source>
</reference>
<dbReference type="AlphaFoldDB" id="A0A0A9HMM9"/>
<protein>
    <submittedName>
        <fullName evidence="1">Uncharacterized protein</fullName>
    </submittedName>
</protein>
<accession>A0A0A9HMM9</accession>
<name>A0A0A9HMM9_ARUDO</name>
<sequence length="59" mass="6763">MRSIVSPLQVKNMLHSGFLQCNINQILKKDSDVQEPLLALCFYQVAWVANCFYLSCHFG</sequence>
<dbReference type="EMBL" id="GBRH01161795">
    <property type="protein sequence ID" value="JAE36101.1"/>
    <property type="molecule type" value="Transcribed_RNA"/>
</dbReference>
<organism evidence="1">
    <name type="scientific">Arundo donax</name>
    <name type="common">Giant reed</name>
    <name type="synonym">Donax arundinaceus</name>
    <dbReference type="NCBI Taxonomy" id="35708"/>
    <lineage>
        <taxon>Eukaryota</taxon>
        <taxon>Viridiplantae</taxon>
        <taxon>Streptophyta</taxon>
        <taxon>Embryophyta</taxon>
        <taxon>Tracheophyta</taxon>
        <taxon>Spermatophyta</taxon>
        <taxon>Magnoliopsida</taxon>
        <taxon>Liliopsida</taxon>
        <taxon>Poales</taxon>
        <taxon>Poaceae</taxon>
        <taxon>PACMAD clade</taxon>
        <taxon>Arundinoideae</taxon>
        <taxon>Arundineae</taxon>
        <taxon>Arundo</taxon>
    </lineage>
</organism>
<proteinExistence type="predicted"/>
<evidence type="ECO:0000313" key="1">
    <source>
        <dbReference type="EMBL" id="JAE36101.1"/>
    </source>
</evidence>